<sequence length="205" mass="21855">MNQNESCDQRCSEICQKIFRAISRVARGGQAPNSAQAEADPSFGAIKIQSNSEGGRRILVLKNGEGKSSTSDFPDNRVPIVAGPGFPVRGSGSEKTRLGSNPVRVAHEVTVGNGEIANKPKSESTLSVNQEIKSSGGDMDHRFSDYINRTLLKIRSMSNAGAGRDHAPTKDTGQDRHEDYNTQNKKKLRTTSGIGGGGGRGLSSK</sequence>
<feature type="compositionally biased region" description="Gly residues" evidence="1">
    <location>
        <begin position="193"/>
        <end position="205"/>
    </location>
</feature>
<name>A0A059A8I8_EUCGR</name>
<organism evidence="2">
    <name type="scientific">Eucalyptus grandis</name>
    <name type="common">Flooded gum</name>
    <dbReference type="NCBI Taxonomy" id="71139"/>
    <lineage>
        <taxon>Eukaryota</taxon>
        <taxon>Viridiplantae</taxon>
        <taxon>Streptophyta</taxon>
        <taxon>Embryophyta</taxon>
        <taxon>Tracheophyta</taxon>
        <taxon>Spermatophyta</taxon>
        <taxon>Magnoliopsida</taxon>
        <taxon>eudicotyledons</taxon>
        <taxon>Gunneridae</taxon>
        <taxon>Pentapetalae</taxon>
        <taxon>rosids</taxon>
        <taxon>malvids</taxon>
        <taxon>Myrtales</taxon>
        <taxon>Myrtaceae</taxon>
        <taxon>Myrtoideae</taxon>
        <taxon>Eucalypteae</taxon>
        <taxon>Eucalyptus</taxon>
    </lineage>
</organism>
<dbReference type="Gramene" id="KCW49946">
    <property type="protein sequence ID" value="KCW49946"/>
    <property type="gene ID" value="EUGRSUZ_K03406"/>
</dbReference>
<dbReference type="PANTHER" id="PTHR36746">
    <property type="entry name" value="BNAC04G51760D PROTEIN"/>
    <property type="match status" value="1"/>
</dbReference>
<reference evidence="2" key="1">
    <citation type="submission" date="2013-07" db="EMBL/GenBank/DDBJ databases">
        <title>The genome of Eucalyptus grandis.</title>
        <authorList>
            <person name="Schmutz J."/>
            <person name="Hayes R."/>
            <person name="Myburg A."/>
            <person name="Tuskan G."/>
            <person name="Grattapaglia D."/>
            <person name="Rokhsar D.S."/>
        </authorList>
    </citation>
    <scope>NUCLEOTIDE SEQUENCE</scope>
    <source>
        <tissue evidence="2">Leaf extractions</tissue>
    </source>
</reference>
<feature type="region of interest" description="Disordered" evidence="1">
    <location>
        <begin position="157"/>
        <end position="205"/>
    </location>
</feature>
<gene>
    <name evidence="2" type="ORF">EUGRSUZ_K03406</name>
</gene>
<dbReference type="AlphaFoldDB" id="A0A059A8I8"/>
<dbReference type="PANTHER" id="PTHR36746:SF3">
    <property type="entry name" value="DUF4005 DOMAIN-CONTAINING PROTEIN"/>
    <property type="match status" value="1"/>
</dbReference>
<evidence type="ECO:0000313" key="2">
    <source>
        <dbReference type="EMBL" id="KCW49946.1"/>
    </source>
</evidence>
<accession>A0A059A8I8</accession>
<feature type="compositionally biased region" description="Basic and acidic residues" evidence="1">
    <location>
        <begin position="163"/>
        <end position="180"/>
    </location>
</feature>
<proteinExistence type="predicted"/>
<evidence type="ECO:0000256" key="1">
    <source>
        <dbReference type="SAM" id="MobiDB-lite"/>
    </source>
</evidence>
<feature type="compositionally biased region" description="Polar residues" evidence="1">
    <location>
        <begin position="123"/>
        <end position="133"/>
    </location>
</feature>
<feature type="region of interest" description="Disordered" evidence="1">
    <location>
        <begin position="116"/>
        <end position="138"/>
    </location>
</feature>
<dbReference type="InParanoid" id="A0A059A8I8"/>
<dbReference type="EMBL" id="KK198763">
    <property type="protein sequence ID" value="KCW49946.1"/>
    <property type="molecule type" value="Genomic_DNA"/>
</dbReference>
<protein>
    <submittedName>
        <fullName evidence="2">Uncharacterized protein</fullName>
    </submittedName>
</protein>